<accession>A0A0P0X1L1</accession>
<proteinExistence type="predicted"/>
<dbReference type="FunCoup" id="A0A0P0X1L1">
    <property type="interactions" value="331"/>
</dbReference>
<protein>
    <submittedName>
        <fullName evidence="1">Os06g0726850 protein</fullName>
    </submittedName>
</protein>
<name>A0A0P0X1L1_ORYSJ</name>
<dbReference type="Gramene" id="Os06t0726850-00">
    <property type="protein sequence ID" value="Os06t0726850-00"/>
    <property type="gene ID" value="Os06g0726850"/>
</dbReference>
<dbReference type="InParanoid" id="A0A0P0X1L1"/>
<dbReference type="AlphaFoldDB" id="A0A0P0X1L1"/>
<dbReference type="PaxDb" id="39947-A0A0P0X1L1"/>
<reference evidence="1 2" key="3">
    <citation type="journal article" date="2013" name="Rice">
        <title>Improvement of the Oryza sativa Nipponbare reference genome using next generation sequence and optical map data.</title>
        <authorList>
            <person name="Kawahara Y."/>
            <person name="de la Bastide M."/>
            <person name="Hamilton J.P."/>
            <person name="Kanamori H."/>
            <person name="McCombie W.R."/>
            <person name="Ouyang S."/>
            <person name="Schwartz D.C."/>
            <person name="Tanaka T."/>
            <person name="Wu J."/>
            <person name="Zhou S."/>
            <person name="Childs K.L."/>
            <person name="Davidson R.M."/>
            <person name="Lin H."/>
            <person name="Quesada-Ocampo L."/>
            <person name="Vaillancourt B."/>
            <person name="Sakai H."/>
            <person name="Lee S.S."/>
            <person name="Kim J."/>
            <person name="Numa H."/>
            <person name="Itoh T."/>
            <person name="Buell C.R."/>
            <person name="Matsumoto T."/>
        </authorList>
    </citation>
    <scope>NUCLEOTIDE SEQUENCE [LARGE SCALE GENOMIC DNA]</scope>
    <source>
        <strain evidence="2">cv. Nipponbare</strain>
    </source>
</reference>
<organism evidence="1 2">
    <name type="scientific">Oryza sativa subsp. japonica</name>
    <name type="common">Rice</name>
    <dbReference type="NCBI Taxonomy" id="39947"/>
    <lineage>
        <taxon>Eukaryota</taxon>
        <taxon>Viridiplantae</taxon>
        <taxon>Streptophyta</taxon>
        <taxon>Embryophyta</taxon>
        <taxon>Tracheophyta</taxon>
        <taxon>Spermatophyta</taxon>
        <taxon>Magnoliopsida</taxon>
        <taxon>Liliopsida</taxon>
        <taxon>Poales</taxon>
        <taxon>Poaceae</taxon>
        <taxon>BOP clade</taxon>
        <taxon>Oryzoideae</taxon>
        <taxon>Oryzeae</taxon>
        <taxon>Oryzinae</taxon>
        <taxon>Oryza</taxon>
        <taxon>Oryza sativa</taxon>
    </lineage>
</organism>
<evidence type="ECO:0000313" key="2">
    <source>
        <dbReference type="Proteomes" id="UP000059680"/>
    </source>
</evidence>
<reference evidence="1 2" key="2">
    <citation type="journal article" date="2013" name="Plant Cell Physiol.">
        <title>Rice Annotation Project Database (RAP-DB): an integrative and interactive database for rice genomics.</title>
        <authorList>
            <person name="Sakai H."/>
            <person name="Lee S.S."/>
            <person name="Tanaka T."/>
            <person name="Numa H."/>
            <person name="Kim J."/>
            <person name="Kawahara Y."/>
            <person name="Wakimoto H."/>
            <person name="Yang C.C."/>
            <person name="Iwamoto M."/>
            <person name="Abe T."/>
            <person name="Yamada Y."/>
            <person name="Muto A."/>
            <person name="Inokuchi H."/>
            <person name="Ikemura T."/>
            <person name="Matsumoto T."/>
            <person name="Sasaki T."/>
            <person name="Itoh T."/>
        </authorList>
    </citation>
    <scope>NUCLEOTIDE SEQUENCE [LARGE SCALE GENOMIC DNA]</scope>
    <source>
        <strain evidence="2">cv. Nipponbare</strain>
    </source>
</reference>
<keyword evidence="2" id="KW-1185">Reference proteome</keyword>
<evidence type="ECO:0000313" key="1">
    <source>
        <dbReference type="EMBL" id="BAS99606.1"/>
    </source>
</evidence>
<dbReference type="Proteomes" id="UP000059680">
    <property type="component" value="Chromosome 6"/>
</dbReference>
<sequence length="500" mass="54849">MVMEIEAEGVRHEGVVAGAQLEKNRDRALLVLGSPFLDDLHQLLHEMLRPNLAPARRVGGQQEEDGERLVDHGGLLVVEQLEQRGQDAGLDGSQLVAIVEHEVEDGRGGVLLASDGAVLQEVHQRRYASQGPNGDLVLVHHGQAEERRRGVLLPLHAAVPEHVDDQGDGPAPGDEELVGLVDGEVEQRGDGVLLHLLVGVREEADERRDAGVVGDEQPVLGVLLGQRPDLLDGLALHVEVGRGEVLDQRGDDHLGVLGWLRRRVAGVDLHLVLVAPLHDEVLEGVVGRQGEMAQRLLRLGARPLPCVQPFLDAAAILALPVAMMTGSVMISREMGQRKSLGIMREGHFSRYLGMKTSPRMFFSSTPAMALRRWRRSTIWLVESDWWSLMSFLMAMVSARRSARLWSWRRLARRSRMGRSALLASCSLLCRIIIRSMASSMSCVSVRFLLRFFSCALISSTCSFTSSDTPSSAYGIPSSAMFIFSYTPLNLPITASLSSVR</sequence>
<reference evidence="2" key="1">
    <citation type="journal article" date="2005" name="Nature">
        <title>The map-based sequence of the rice genome.</title>
        <authorList>
            <consortium name="International rice genome sequencing project (IRGSP)"/>
            <person name="Matsumoto T."/>
            <person name="Wu J."/>
            <person name="Kanamori H."/>
            <person name="Katayose Y."/>
            <person name="Fujisawa M."/>
            <person name="Namiki N."/>
            <person name="Mizuno H."/>
            <person name="Yamamoto K."/>
            <person name="Antonio B.A."/>
            <person name="Baba T."/>
            <person name="Sakata K."/>
            <person name="Nagamura Y."/>
            <person name="Aoki H."/>
            <person name="Arikawa K."/>
            <person name="Arita K."/>
            <person name="Bito T."/>
            <person name="Chiden Y."/>
            <person name="Fujitsuka N."/>
            <person name="Fukunaka R."/>
            <person name="Hamada M."/>
            <person name="Harada C."/>
            <person name="Hayashi A."/>
            <person name="Hijishita S."/>
            <person name="Honda M."/>
            <person name="Hosokawa S."/>
            <person name="Ichikawa Y."/>
            <person name="Idonuma A."/>
            <person name="Iijima M."/>
            <person name="Ikeda M."/>
            <person name="Ikeno M."/>
            <person name="Ito K."/>
            <person name="Ito S."/>
            <person name="Ito T."/>
            <person name="Ito Y."/>
            <person name="Ito Y."/>
            <person name="Iwabuchi A."/>
            <person name="Kamiya K."/>
            <person name="Karasawa W."/>
            <person name="Kurita K."/>
            <person name="Katagiri S."/>
            <person name="Kikuta A."/>
            <person name="Kobayashi H."/>
            <person name="Kobayashi N."/>
            <person name="Machita K."/>
            <person name="Maehara T."/>
            <person name="Masukawa M."/>
            <person name="Mizubayashi T."/>
            <person name="Mukai Y."/>
            <person name="Nagasaki H."/>
            <person name="Nagata Y."/>
            <person name="Naito S."/>
            <person name="Nakashima M."/>
            <person name="Nakama Y."/>
            <person name="Nakamichi Y."/>
            <person name="Nakamura M."/>
            <person name="Meguro A."/>
            <person name="Negishi M."/>
            <person name="Ohta I."/>
            <person name="Ohta T."/>
            <person name="Okamoto M."/>
            <person name="Ono N."/>
            <person name="Saji S."/>
            <person name="Sakaguchi M."/>
            <person name="Sakai K."/>
            <person name="Shibata M."/>
            <person name="Shimokawa T."/>
            <person name="Song J."/>
            <person name="Takazaki Y."/>
            <person name="Terasawa K."/>
            <person name="Tsugane M."/>
            <person name="Tsuji K."/>
            <person name="Ueda S."/>
            <person name="Waki K."/>
            <person name="Yamagata H."/>
            <person name="Yamamoto M."/>
            <person name="Yamamoto S."/>
            <person name="Yamane H."/>
            <person name="Yoshiki S."/>
            <person name="Yoshihara R."/>
            <person name="Yukawa K."/>
            <person name="Zhong H."/>
            <person name="Yano M."/>
            <person name="Yuan Q."/>
            <person name="Ouyang S."/>
            <person name="Liu J."/>
            <person name="Jones K.M."/>
            <person name="Gansberger K."/>
            <person name="Moffat K."/>
            <person name="Hill J."/>
            <person name="Bera J."/>
            <person name="Fadrosh D."/>
            <person name="Jin S."/>
            <person name="Johri S."/>
            <person name="Kim M."/>
            <person name="Overton L."/>
            <person name="Reardon M."/>
            <person name="Tsitrin T."/>
            <person name="Vuong H."/>
            <person name="Weaver B."/>
            <person name="Ciecko A."/>
            <person name="Tallon L."/>
            <person name="Jackson J."/>
            <person name="Pai G."/>
            <person name="Aken S.V."/>
            <person name="Utterback T."/>
            <person name="Reidmuller S."/>
            <person name="Feldblyum T."/>
            <person name="Hsiao J."/>
            <person name="Zismann V."/>
            <person name="Iobst S."/>
            <person name="de Vazeille A.R."/>
            <person name="Buell C.R."/>
            <person name="Ying K."/>
            <person name="Li Y."/>
            <person name="Lu T."/>
            <person name="Huang Y."/>
            <person name="Zhao Q."/>
            <person name="Feng Q."/>
            <person name="Zhang L."/>
            <person name="Zhu J."/>
            <person name="Weng Q."/>
            <person name="Mu J."/>
            <person name="Lu Y."/>
            <person name="Fan D."/>
            <person name="Liu Y."/>
            <person name="Guan J."/>
            <person name="Zhang Y."/>
            <person name="Yu S."/>
            <person name="Liu X."/>
            <person name="Zhang Y."/>
            <person name="Hong G."/>
            <person name="Han B."/>
            <person name="Choisne N."/>
            <person name="Demange N."/>
            <person name="Orjeda G."/>
            <person name="Samain S."/>
            <person name="Cattolico L."/>
            <person name="Pelletier E."/>
            <person name="Couloux A."/>
            <person name="Segurens B."/>
            <person name="Wincker P."/>
            <person name="D'Hont A."/>
            <person name="Scarpelli C."/>
            <person name="Weissenbach J."/>
            <person name="Salanoubat M."/>
            <person name="Quetier F."/>
            <person name="Yu Y."/>
            <person name="Kim H.R."/>
            <person name="Rambo T."/>
            <person name="Currie J."/>
            <person name="Collura K."/>
            <person name="Luo M."/>
            <person name="Yang T."/>
            <person name="Ammiraju J.S.S."/>
            <person name="Engler F."/>
            <person name="Soderlund C."/>
            <person name="Wing R.A."/>
            <person name="Palmer L.E."/>
            <person name="de la Bastide M."/>
            <person name="Spiegel L."/>
            <person name="Nascimento L."/>
            <person name="Zutavern T."/>
            <person name="O'Shaughnessy A."/>
            <person name="Dike S."/>
            <person name="Dedhia N."/>
            <person name="Preston R."/>
            <person name="Balija V."/>
            <person name="McCombie W.R."/>
            <person name="Chow T."/>
            <person name="Chen H."/>
            <person name="Chung M."/>
            <person name="Chen C."/>
            <person name="Shaw J."/>
            <person name="Wu H."/>
            <person name="Hsiao K."/>
            <person name="Chao Y."/>
            <person name="Chu M."/>
            <person name="Cheng C."/>
            <person name="Hour A."/>
            <person name="Lee P."/>
            <person name="Lin S."/>
            <person name="Lin Y."/>
            <person name="Liou J."/>
            <person name="Liu S."/>
            <person name="Hsing Y."/>
            <person name="Raghuvanshi S."/>
            <person name="Mohanty A."/>
            <person name="Bharti A.K."/>
            <person name="Gaur A."/>
            <person name="Gupta V."/>
            <person name="Kumar D."/>
            <person name="Ravi V."/>
            <person name="Vij S."/>
            <person name="Kapur A."/>
            <person name="Khurana P."/>
            <person name="Khurana P."/>
            <person name="Khurana J.P."/>
            <person name="Tyagi A.K."/>
            <person name="Gaikwad K."/>
            <person name="Singh A."/>
            <person name="Dalal V."/>
            <person name="Srivastava S."/>
            <person name="Dixit A."/>
            <person name="Pal A.K."/>
            <person name="Ghazi I.A."/>
            <person name="Yadav M."/>
            <person name="Pandit A."/>
            <person name="Bhargava A."/>
            <person name="Sureshbabu K."/>
            <person name="Batra K."/>
            <person name="Sharma T.R."/>
            <person name="Mohapatra T."/>
            <person name="Singh N.K."/>
            <person name="Messing J."/>
            <person name="Nelson A.B."/>
            <person name="Fuks G."/>
            <person name="Kavchok S."/>
            <person name="Keizer G."/>
            <person name="Linton E."/>
            <person name="Llaca V."/>
            <person name="Song R."/>
            <person name="Tanyolac B."/>
            <person name="Young S."/>
            <person name="Ho-Il K."/>
            <person name="Hahn J.H."/>
            <person name="Sangsakoo G."/>
            <person name="Vanavichit A."/>
            <person name="de Mattos Luiz.A.T."/>
            <person name="Zimmer P.D."/>
            <person name="Malone G."/>
            <person name="Dellagostin O."/>
            <person name="de Oliveira A.C."/>
            <person name="Bevan M."/>
            <person name="Bancroft I."/>
            <person name="Minx P."/>
            <person name="Cordum H."/>
            <person name="Wilson R."/>
            <person name="Cheng Z."/>
            <person name="Jin W."/>
            <person name="Jiang J."/>
            <person name="Leong S.A."/>
            <person name="Iwama H."/>
            <person name="Gojobori T."/>
            <person name="Itoh T."/>
            <person name="Niimura Y."/>
            <person name="Fujii Y."/>
            <person name="Habara T."/>
            <person name="Sakai H."/>
            <person name="Sato Y."/>
            <person name="Wilson G."/>
            <person name="Kumar K."/>
            <person name="McCouch S."/>
            <person name="Juretic N."/>
            <person name="Hoen D."/>
            <person name="Wright S."/>
            <person name="Bruskiewich R."/>
            <person name="Bureau T."/>
            <person name="Miyao A."/>
            <person name="Hirochika H."/>
            <person name="Nishikawa T."/>
            <person name="Kadowaki K."/>
            <person name="Sugiura M."/>
            <person name="Burr B."/>
            <person name="Sasaki T."/>
        </authorList>
    </citation>
    <scope>NUCLEOTIDE SEQUENCE [LARGE SCALE GENOMIC DNA]</scope>
    <source>
        <strain evidence="2">cv. Nipponbare</strain>
    </source>
</reference>
<dbReference type="EMBL" id="AP014962">
    <property type="protein sequence ID" value="BAS99606.1"/>
    <property type="molecule type" value="Genomic_DNA"/>
</dbReference>
<gene>
    <name evidence="1" type="ordered locus">Os06g0726850</name>
    <name evidence="1" type="ORF">OSNPB_060726850</name>
</gene>